<dbReference type="KEGG" id="ncc:104953043"/>
<evidence type="ECO:0000259" key="10">
    <source>
        <dbReference type="PROSITE" id="PS51844"/>
    </source>
</evidence>
<dbReference type="RefSeq" id="XP_010778267.1">
    <property type="nucleotide sequence ID" value="XM_010779965.1"/>
</dbReference>
<dbReference type="GO" id="GO:0005524">
    <property type="term" value="F:ATP binding"/>
    <property type="evidence" value="ECO:0007669"/>
    <property type="project" value="UniProtKB-KW"/>
</dbReference>
<dbReference type="Gene3D" id="2.30.30.360">
    <property type="entry name" value="Myosin S1 fragment, N-terminal"/>
    <property type="match status" value="1"/>
</dbReference>
<protein>
    <submittedName>
        <fullName evidence="12">Myosin-1-like</fullName>
    </submittedName>
</protein>
<dbReference type="InterPro" id="IPR008989">
    <property type="entry name" value="Myosin_S1_N"/>
</dbReference>
<proteinExistence type="inferred from homology"/>
<organism evidence="11 12">
    <name type="scientific">Notothenia coriiceps</name>
    <name type="common">black rockcod</name>
    <dbReference type="NCBI Taxonomy" id="8208"/>
    <lineage>
        <taxon>Eukaryota</taxon>
        <taxon>Metazoa</taxon>
        <taxon>Chordata</taxon>
        <taxon>Craniata</taxon>
        <taxon>Vertebrata</taxon>
        <taxon>Euteleostomi</taxon>
        <taxon>Actinopterygii</taxon>
        <taxon>Neopterygii</taxon>
        <taxon>Teleostei</taxon>
        <taxon>Neoteleostei</taxon>
        <taxon>Acanthomorphata</taxon>
        <taxon>Eupercaria</taxon>
        <taxon>Perciformes</taxon>
        <taxon>Notothenioidei</taxon>
        <taxon>Nototheniidae</taxon>
        <taxon>Notothenia</taxon>
    </lineage>
</organism>
<evidence type="ECO:0000256" key="5">
    <source>
        <dbReference type="ARBA" id="ARBA00023123"/>
    </source>
</evidence>
<evidence type="ECO:0000313" key="12">
    <source>
        <dbReference type="RefSeq" id="XP_010778267.1"/>
    </source>
</evidence>
<keyword evidence="2" id="KW-0547">Nucleotide-binding</keyword>
<evidence type="ECO:0000256" key="4">
    <source>
        <dbReference type="ARBA" id="ARBA00023054"/>
    </source>
</evidence>
<comment type="caution">
    <text evidence="8">Lacks conserved residue(s) required for the propagation of feature annotation.</text>
</comment>
<evidence type="ECO:0000256" key="3">
    <source>
        <dbReference type="ARBA" id="ARBA00022840"/>
    </source>
</evidence>
<dbReference type="Proteomes" id="UP000504611">
    <property type="component" value="Unplaced"/>
</dbReference>
<dbReference type="InterPro" id="IPR004009">
    <property type="entry name" value="SH3_Myosin"/>
</dbReference>
<evidence type="ECO:0000256" key="6">
    <source>
        <dbReference type="ARBA" id="ARBA00023175"/>
    </source>
</evidence>
<evidence type="ECO:0000313" key="11">
    <source>
        <dbReference type="Proteomes" id="UP000504611"/>
    </source>
</evidence>
<dbReference type="GO" id="GO:0003774">
    <property type="term" value="F:cytoskeletal motor activity"/>
    <property type="evidence" value="ECO:0007669"/>
    <property type="project" value="InterPro"/>
</dbReference>
<evidence type="ECO:0000259" key="9">
    <source>
        <dbReference type="PROSITE" id="PS51456"/>
    </source>
</evidence>
<dbReference type="AlphaFoldDB" id="A0A6I9NP85"/>
<dbReference type="GO" id="GO:0051015">
    <property type="term" value="F:actin filament binding"/>
    <property type="evidence" value="ECO:0007669"/>
    <property type="project" value="InterPro"/>
</dbReference>
<keyword evidence="5 8" id="KW-0518">Myosin</keyword>
<dbReference type="Pfam" id="PF02736">
    <property type="entry name" value="Myosin_N"/>
    <property type="match status" value="1"/>
</dbReference>
<dbReference type="PROSITE" id="PS51844">
    <property type="entry name" value="SH3_LIKE"/>
    <property type="match status" value="1"/>
</dbReference>
<comment type="similarity">
    <text evidence="1 8">Belongs to the TRAFAC class myosin-kinesin ATPase superfamily. Myosin family.</text>
</comment>
<evidence type="ECO:0000256" key="8">
    <source>
        <dbReference type="PROSITE-ProRule" id="PRU00782"/>
    </source>
</evidence>
<dbReference type="GeneID" id="104953043"/>
<evidence type="ECO:0000256" key="7">
    <source>
        <dbReference type="ARBA" id="ARBA00023203"/>
    </source>
</evidence>
<keyword evidence="4" id="KW-0175">Coiled coil</keyword>
<keyword evidence="11" id="KW-1185">Reference proteome</keyword>
<evidence type="ECO:0000256" key="1">
    <source>
        <dbReference type="ARBA" id="ARBA00008314"/>
    </source>
</evidence>
<dbReference type="PROSITE" id="PS51456">
    <property type="entry name" value="MYOSIN_MOTOR"/>
    <property type="match status" value="1"/>
</dbReference>
<dbReference type="InterPro" id="IPR001609">
    <property type="entry name" value="Myosin_head_motor_dom-like"/>
</dbReference>
<sequence length="122" mass="13850">MSTDAEMATYGKAAIYLRKPERERIEAQSAPFDAKSACYVADSKELYLKATILKKDGGKATVKILGTEDERVVKEEDVSPMNPPKYDKIEDMAMMTHLNEASVLYNLKERYAAWMIYVKLFA</sequence>
<dbReference type="FunFam" id="2.30.30.360:FF:000001">
    <property type="entry name" value="Myosin heavy chain"/>
    <property type="match status" value="1"/>
</dbReference>
<dbReference type="InterPro" id="IPR027417">
    <property type="entry name" value="P-loop_NTPase"/>
</dbReference>
<keyword evidence="6" id="KW-0505">Motor protein</keyword>
<gene>
    <name evidence="12" type="primary">LOC104953043</name>
</gene>
<dbReference type="OrthoDB" id="10055605at2759"/>
<dbReference type="Gene3D" id="3.40.850.10">
    <property type="entry name" value="Kinesin motor domain"/>
    <property type="match status" value="1"/>
</dbReference>
<dbReference type="SUPFAM" id="SSF52540">
    <property type="entry name" value="P-loop containing nucleoside triphosphate hydrolases"/>
    <property type="match status" value="1"/>
</dbReference>
<evidence type="ECO:0000256" key="2">
    <source>
        <dbReference type="ARBA" id="ARBA00022741"/>
    </source>
</evidence>
<feature type="domain" description="Myosin motor" evidence="9">
    <location>
        <begin position="87"/>
        <end position="122"/>
    </location>
</feature>
<feature type="domain" description="Myosin N-terminal SH3-like" evidence="10">
    <location>
        <begin position="33"/>
        <end position="83"/>
    </location>
</feature>
<dbReference type="InterPro" id="IPR036961">
    <property type="entry name" value="Kinesin_motor_dom_sf"/>
</dbReference>
<reference evidence="12" key="1">
    <citation type="submission" date="2025-08" db="UniProtKB">
        <authorList>
            <consortium name="RefSeq"/>
        </authorList>
    </citation>
    <scope>IDENTIFICATION</scope>
    <source>
        <tissue evidence="12">Muscle</tissue>
    </source>
</reference>
<accession>A0A6I9NP85</accession>
<keyword evidence="7 8" id="KW-0009">Actin-binding</keyword>
<dbReference type="GO" id="GO:0016459">
    <property type="term" value="C:myosin complex"/>
    <property type="evidence" value="ECO:0007669"/>
    <property type="project" value="UniProtKB-KW"/>
</dbReference>
<name>A0A6I9NP85_9TELE</name>
<keyword evidence="3" id="KW-0067">ATP-binding</keyword>